<evidence type="ECO:0000256" key="7">
    <source>
        <dbReference type="ARBA" id="ARBA00023136"/>
    </source>
</evidence>
<sequence length="96" mass="10943">MELLLSNFFNFFVVLLIGVLTHKLFSFLCYMVVYGTIRKTSDGYHAKSHAGCIGIYMVMLSATVFLLPKLYRWEVIAVAMGVTGCLGKIEGWRRER</sequence>
<dbReference type="Proteomes" id="UP000621540">
    <property type="component" value="Unassembled WGS sequence"/>
</dbReference>
<accession>A0ABR7ICP4</accession>
<feature type="transmembrane region" description="Helical" evidence="8">
    <location>
        <begin position="12"/>
        <end position="37"/>
    </location>
</feature>
<keyword evidence="4 8" id="KW-0812">Transmembrane</keyword>
<keyword evidence="5" id="KW-0378">Hydrolase</keyword>
<evidence type="ECO:0000256" key="6">
    <source>
        <dbReference type="ARBA" id="ARBA00022989"/>
    </source>
</evidence>
<evidence type="ECO:0000256" key="1">
    <source>
        <dbReference type="ARBA" id="ARBA00022475"/>
    </source>
</evidence>
<evidence type="ECO:0000313" key="10">
    <source>
        <dbReference type="Proteomes" id="UP000621540"/>
    </source>
</evidence>
<keyword evidence="2" id="KW-0673">Quorum sensing</keyword>
<keyword evidence="3" id="KW-0645">Protease</keyword>
<protein>
    <submittedName>
        <fullName evidence="9">Accessory gene regulator B family protein</fullName>
    </submittedName>
</protein>
<dbReference type="EMBL" id="JACOQH010000010">
    <property type="protein sequence ID" value="MBC5754709.1"/>
    <property type="molecule type" value="Genomic_DNA"/>
</dbReference>
<organism evidence="9 10">
    <name type="scientific">Roseburia yibonii</name>
    <dbReference type="NCBI Taxonomy" id="2763063"/>
    <lineage>
        <taxon>Bacteria</taxon>
        <taxon>Bacillati</taxon>
        <taxon>Bacillota</taxon>
        <taxon>Clostridia</taxon>
        <taxon>Lachnospirales</taxon>
        <taxon>Lachnospiraceae</taxon>
        <taxon>Roseburia</taxon>
    </lineage>
</organism>
<evidence type="ECO:0000256" key="3">
    <source>
        <dbReference type="ARBA" id="ARBA00022670"/>
    </source>
</evidence>
<feature type="transmembrane region" description="Helical" evidence="8">
    <location>
        <begin position="49"/>
        <end position="67"/>
    </location>
</feature>
<evidence type="ECO:0000256" key="5">
    <source>
        <dbReference type="ARBA" id="ARBA00022801"/>
    </source>
</evidence>
<keyword evidence="7 8" id="KW-0472">Membrane</keyword>
<evidence type="ECO:0000313" key="9">
    <source>
        <dbReference type="EMBL" id="MBC5754709.1"/>
    </source>
</evidence>
<dbReference type="RefSeq" id="WP_186982590.1">
    <property type="nucleotide sequence ID" value="NZ_JACOQH010000010.1"/>
</dbReference>
<proteinExistence type="predicted"/>
<reference evidence="9 10" key="1">
    <citation type="submission" date="2020-08" db="EMBL/GenBank/DDBJ databases">
        <title>Genome public.</title>
        <authorList>
            <person name="Liu C."/>
            <person name="Sun Q."/>
        </authorList>
    </citation>
    <scope>NUCLEOTIDE SEQUENCE [LARGE SCALE GENOMIC DNA]</scope>
    <source>
        <strain evidence="9 10">BX0805</strain>
    </source>
</reference>
<evidence type="ECO:0000256" key="8">
    <source>
        <dbReference type="SAM" id="Phobius"/>
    </source>
</evidence>
<evidence type="ECO:0000256" key="4">
    <source>
        <dbReference type="ARBA" id="ARBA00022692"/>
    </source>
</evidence>
<dbReference type="Pfam" id="PF04647">
    <property type="entry name" value="AgrB"/>
    <property type="match status" value="1"/>
</dbReference>
<keyword evidence="1" id="KW-1003">Cell membrane</keyword>
<comment type="caution">
    <text evidence="9">The sequence shown here is derived from an EMBL/GenBank/DDBJ whole genome shotgun (WGS) entry which is preliminary data.</text>
</comment>
<keyword evidence="6 8" id="KW-1133">Transmembrane helix</keyword>
<evidence type="ECO:0000256" key="2">
    <source>
        <dbReference type="ARBA" id="ARBA00022654"/>
    </source>
</evidence>
<name>A0ABR7ICP4_9FIRM</name>
<keyword evidence="10" id="KW-1185">Reference proteome</keyword>
<dbReference type="InterPro" id="IPR006741">
    <property type="entry name" value="AgrB"/>
</dbReference>
<gene>
    <name evidence="9" type="ORF">H8Z76_11950</name>
</gene>